<evidence type="ECO:0000256" key="4">
    <source>
        <dbReference type="ARBA" id="ARBA00022679"/>
    </source>
</evidence>
<dbReference type="PANTHER" id="PTHR48043">
    <property type="entry name" value="EG:EG0003.4 PROTEIN-RELATED"/>
    <property type="match status" value="1"/>
</dbReference>
<accession>A0A9P1I4D9</accession>
<dbReference type="Pfam" id="PF00201">
    <property type="entry name" value="UDPGT"/>
    <property type="match status" value="1"/>
</dbReference>
<comment type="caution">
    <text evidence="12">The sequence shown here is derived from an EMBL/GenBank/DDBJ whole genome shotgun (WGS) entry which is preliminary data.</text>
</comment>
<keyword evidence="13" id="KW-1185">Reference proteome</keyword>
<keyword evidence="4 10" id="KW-0808">Transferase</keyword>
<comment type="subcellular location">
    <subcellularLocation>
        <location evidence="1 11">Membrane</location>
        <topology evidence="1 11">Single-pass membrane protein</topology>
    </subcellularLocation>
</comment>
<evidence type="ECO:0000256" key="8">
    <source>
        <dbReference type="ARBA" id="ARBA00023136"/>
    </source>
</evidence>
<evidence type="ECO:0000256" key="9">
    <source>
        <dbReference type="ARBA" id="ARBA00047475"/>
    </source>
</evidence>
<evidence type="ECO:0000256" key="5">
    <source>
        <dbReference type="ARBA" id="ARBA00022692"/>
    </source>
</evidence>
<evidence type="ECO:0000313" key="13">
    <source>
        <dbReference type="Proteomes" id="UP001152747"/>
    </source>
</evidence>
<dbReference type="PANTHER" id="PTHR48043:SF50">
    <property type="entry name" value="UDP-GLUCURONOSYLTRANSFERASE"/>
    <property type="match status" value="1"/>
</dbReference>
<dbReference type="EMBL" id="CANHGI010000001">
    <property type="protein sequence ID" value="CAI5438522.1"/>
    <property type="molecule type" value="Genomic_DNA"/>
</dbReference>
<evidence type="ECO:0000256" key="1">
    <source>
        <dbReference type="ARBA" id="ARBA00004167"/>
    </source>
</evidence>
<dbReference type="GO" id="GO:0015020">
    <property type="term" value="F:glucuronosyltransferase activity"/>
    <property type="evidence" value="ECO:0007669"/>
    <property type="project" value="UniProtKB-EC"/>
</dbReference>
<evidence type="ECO:0000313" key="12">
    <source>
        <dbReference type="EMBL" id="CAI5438522.1"/>
    </source>
</evidence>
<evidence type="ECO:0000256" key="10">
    <source>
        <dbReference type="RuleBase" id="RU003718"/>
    </source>
</evidence>
<name>A0A9P1I4D9_9PELO</name>
<evidence type="ECO:0000256" key="6">
    <source>
        <dbReference type="ARBA" id="ARBA00022729"/>
    </source>
</evidence>
<dbReference type="CDD" id="cd03784">
    <property type="entry name" value="GT1_Gtf-like"/>
    <property type="match status" value="1"/>
</dbReference>
<dbReference type="EC" id="2.4.1.17" evidence="11"/>
<protein>
    <recommendedName>
        <fullName evidence="11">UDP-glucuronosyltransferase</fullName>
        <ecNumber evidence="11">2.4.1.17</ecNumber>
    </recommendedName>
</protein>
<dbReference type="InterPro" id="IPR002213">
    <property type="entry name" value="UDP_glucos_trans"/>
</dbReference>
<keyword evidence="8 11" id="KW-0472">Membrane</keyword>
<keyword evidence="7 11" id="KW-1133">Transmembrane helix</keyword>
<evidence type="ECO:0000256" key="7">
    <source>
        <dbReference type="ARBA" id="ARBA00022989"/>
    </source>
</evidence>
<evidence type="ECO:0000256" key="2">
    <source>
        <dbReference type="ARBA" id="ARBA00009995"/>
    </source>
</evidence>
<keyword evidence="6" id="KW-0732">Signal</keyword>
<evidence type="ECO:0000256" key="11">
    <source>
        <dbReference type="RuleBase" id="RU362059"/>
    </source>
</evidence>
<evidence type="ECO:0000256" key="3">
    <source>
        <dbReference type="ARBA" id="ARBA00022676"/>
    </source>
</evidence>
<keyword evidence="5 11" id="KW-0812">Transmembrane</keyword>
<proteinExistence type="inferred from homology"/>
<dbReference type="InterPro" id="IPR035595">
    <property type="entry name" value="UDP_glycos_trans_CS"/>
</dbReference>
<comment type="catalytic activity">
    <reaction evidence="9 11">
        <text>glucuronate acceptor + UDP-alpha-D-glucuronate = acceptor beta-D-glucuronoside + UDP + H(+)</text>
        <dbReference type="Rhea" id="RHEA:21032"/>
        <dbReference type="ChEBI" id="CHEBI:15378"/>
        <dbReference type="ChEBI" id="CHEBI:58052"/>
        <dbReference type="ChEBI" id="CHEBI:58223"/>
        <dbReference type="ChEBI" id="CHEBI:132367"/>
        <dbReference type="ChEBI" id="CHEBI:132368"/>
        <dbReference type="EC" id="2.4.1.17"/>
    </reaction>
</comment>
<dbReference type="Proteomes" id="UP001152747">
    <property type="component" value="Unassembled WGS sequence"/>
</dbReference>
<gene>
    <name evidence="12" type="ORF">CAMP_LOCUS1159</name>
</gene>
<dbReference type="PROSITE" id="PS00375">
    <property type="entry name" value="UDPGT"/>
    <property type="match status" value="1"/>
</dbReference>
<dbReference type="SUPFAM" id="SSF53756">
    <property type="entry name" value="UDP-Glycosyltransferase/glycogen phosphorylase"/>
    <property type="match status" value="1"/>
</dbReference>
<reference evidence="12" key="1">
    <citation type="submission" date="2022-11" db="EMBL/GenBank/DDBJ databases">
        <authorList>
            <person name="Kikuchi T."/>
        </authorList>
    </citation>
    <scope>NUCLEOTIDE SEQUENCE</scope>
    <source>
        <strain evidence="12">PS1010</strain>
    </source>
</reference>
<comment type="similarity">
    <text evidence="2 10">Belongs to the UDP-glycosyltransferase family.</text>
</comment>
<organism evidence="12 13">
    <name type="scientific">Caenorhabditis angaria</name>
    <dbReference type="NCBI Taxonomy" id="860376"/>
    <lineage>
        <taxon>Eukaryota</taxon>
        <taxon>Metazoa</taxon>
        <taxon>Ecdysozoa</taxon>
        <taxon>Nematoda</taxon>
        <taxon>Chromadorea</taxon>
        <taxon>Rhabditida</taxon>
        <taxon>Rhabditina</taxon>
        <taxon>Rhabditomorpha</taxon>
        <taxon>Rhabditoidea</taxon>
        <taxon>Rhabditidae</taxon>
        <taxon>Peloderinae</taxon>
        <taxon>Caenorhabditis</taxon>
    </lineage>
</organism>
<feature type="transmembrane region" description="Helical" evidence="11">
    <location>
        <begin position="460"/>
        <end position="483"/>
    </location>
</feature>
<dbReference type="GO" id="GO:0016020">
    <property type="term" value="C:membrane"/>
    <property type="evidence" value="ECO:0007669"/>
    <property type="project" value="UniProtKB-SubCell"/>
</dbReference>
<sequence>MNFMAHLSDTLTEAGHNVTFLAPISEESLQNRIKVQTKHLLNVEQDDIYKTSSITDKDVVMQSLWTYIESPKKNKEQFKWFEHQMVETCANLLRNQEIFEKLKDVEFDVAIVEPLSVCGLAYFKLLGIEKTIISTSCTMYDHIMPLIGEPNHPSYVPALQSSYSDKMNLYERYQNYLNNEESFESMKSIFDHEMKLFSKWNISNWHDLYSETSLHFVNSNPYIDFPRPIIQKTVPIGGISVNLEKIKSEKLTEEWNNILNKRKKNMLISFGSMVKSMDMPSEWKNNILNVIKLFPNVTFIWKYESDDLEWAKNVENVVFSKWTPQTALLGDKRVNAFLTHGGLGSTNELAYLGKPAIMVPIFADQMRNANMLKRHNGTIGLSKFDLGNFELLKKSINNILNDEKYSKNAEKLAKLLSKQPMKPKETVIKYVEFVSEFGPFSTMDPYSRNMSKIQIYMLDIYFILILSYFILFIGFIFTVRFLYNHLTFRITKNKIKMN</sequence>
<keyword evidence="3 10" id="KW-0328">Glycosyltransferase</keyword>
<dbReference type="InterPro" id="IPR050271">
    <property type="entry name" value="UDP-glycosyltransferase"/>
</dbReference>
<dbReference type="FunFam" id="3.40.50.2000:FF:000038">
    <property type="entry name" value="UDP-GlucuronosylTransferase"/>
    <property type="match status" value="1"/>
</dbReference>
<dbReference type="AlphaFoldDB" id="A0A9P1I4D9"/>
<dbReference type="OrthoDB" id="5835829at2759"/>
<dbReference type="Gene3D" id="3.40.50.2000">
    <property type="entry name" value="Glycogen Phosphorylase B"/>
    <property type="match status" value="1"/>
</dbReference>